<dbReference type="RefSeq" id="WP_183647807.1">
    <property type="nucleotide sequence ID" value="NZ_JACIJG010000002.1"/>
</dbReference>
<feature type="transmembrane region" description="Helical" evidence="1">
    <location>
        <begin position="271"/>
        <end position="292"/>
    </location>
</feature>
<evidence type="ECO:0000313" key="4">
    <source>
        <dbReference type="EMBL" id="MBB5700746.1"/>
    </source>
</evidence>
<feature type="transmembrane region" description="Helical" evidence="1">
    <location>
        <begin position="121"/>
        <end position="139"/>
    </location>
</feature>
<keyword evidence="5" id="KW-1185">Reference proteome</keyword>
<sequence length="428" mass="44662">METIELFERLGLAIAIGAIVGVERHWRERDEKPGRRTAGLRTFTLCGMLGGLSGAIESYLGTSGIHVGLVITGFFAVFSVVFALFEFREAVSFNQYSVTSVIAAMATFALGVLAVLGNQTFAAAGGVALVSLLASRHVLHAFMRALTWEELRSAIIFLAMIYVVWPVIPAQKLNYFGGLSLSDIWTLVMLLAGISFAGYVALRLLGGKLGQILAGGLGGLVSSTAVTLTNARLSGKSSAPDALVAGALAANSVSLLKTLLLSALLSNSLALRLAPALLVTILVLAAGAWLMVRNAGEEPAFQLKRNPFQLTEVLKLAALITVVTVAARIASDWFGHVGLVSVSALSGIADTDAVIVSIAGLIHQITPDLAATSIGGALVTNTIAKSSYAVLLGSRMFSRRFLLFSIISLMAGVSIFYAVPIGGGAATQ</sequence>
<feature type="transmembrane region" description="Helical" evidence="1">
    <location>
        <begin position="242"/>
        <end position="265"/>
    </location>
</feature>
<feature type="transmembrane region" description="Helical" evidence="1">
    <location>
        <begin position="151"/>
        <end position="168"/>
    </location>
</feature>
<accession>A0A7W9AUM7</accession>
<evidence type="ECO:0000259" key="2">
    <source>
        <dbReference type="Pfam" id="PF02308"/>
    </source>
</evidence>
<feature type="domain" description="MgtC/SapB/SrpB/YhiD N-terminal" evidence="2">
    <location>
        <begin position="10"/>
        <end position="141"/>
    </location>
</feature>
<dbReference type="Pfam" id="PF13194">
    <property type="entry name" value="DUF4010"/>
    <property type="match status" value="1"/>
</dbReference>
<keyword evidence="1" id="KW-0472">Membrane</keyword>
<feature type="transmembrane region" description="Helical" evidence="1">
    <location>
        <begin position="337"/>
        <end position="362"/>
    </location>
</feature>
<evidence type="ECO:0000259" key="3">
    <source>
        <dbReference type="Pfam" id="PF13194"/>
    </source>
</evidence>
<feature type="transmembrane region" description="Helical" evidence="1">
    <location>
        <begin position="38"/>
        <end position="59"/>
    </location>
</feature>
<feature type="transmembrane region" description="Helical" evidence="1">
    <location>
        <begin position="65"/>
        <end position="85"/>
    </location>
</feature>
<feature type="domain" description="DUF4010" evidence="3">
    <location>
        <begin position="190"/>
        <end position="393"/>
    </location>
</feature>
<keyword evidence="1" id="KW-1133">Transmembrane helix</keyword>
<dbReference type="PANTHER" id="PTHR39084">
    <property type="entry name" value="MEMBRANE PROTEIN-RELATED"/>
    <property type="match status" value="1"/>
</dbReference>
<organism evidence="4 5">
    <name type="scientific">Brucella daejeonensis</name>
    <dbReference type="NCBI Taxonomy" id="659015"/>
    <lineage>
        <taxon>Bacteria</taxon>
        <taxon>Pseudomonadati</taxon>
        <taxon>Pseudomonadota</taxon>
        <taxon>Alphaproteobacteria</taxon>
        <taxon>Hyphomicrobiales</taxon>
        <taxon>Brucellaceae</taxon>
        <taxon>Brucella/Ochrobactrum group</taxon>
        <taxon>Brucella</taxon>
    </lineage>
</organism>
<dbReference type="AlphaFoldDB" id="A0A7W9AUM7"/>
<comment type="caution">
    <text evidence="4">The sequence shown here is derived from an EMBL/GenBank/DDBJ whole genome shotgun (WGS) entry which is preliminary data.</text>
</comment>
<name>A0A7W9AUM7_9HYPH</name>
<dbReference type="InterPro" id="IPR025105">
    <property type="entry name" value="DUF4010"/>
</dbReference>
<feature type="transmembrane region" description="Helical" evidence="1">
    <location>
        <begin position="401"/>
        <end position="419"/>
    </location>
</feature>
<dbReference type="Proteomes" id="UP000555546">
    <property type="component" value="Unassembled WGS sequence"/>
</dbReference>
<evidence type="ECO:0000256" key="1">
    <source>
        <dbReference type="SAM" id="Phobius"/>
    </source>
</evidence>
<evidence type="ECO:0000313" key="5">
    <source>
        <dbReference type="Proteomes" id="UP000555546"/>
    </source>
</evidence>
<protein>
    <submittedName>
        <fullName evidence="4">Uncharacterized membrane protein (DUF4010 family)</fullName>
    </submittedName>
</protein>
<gene>
    <name evidence="4" type="ORF">FHS76_000589</name>
</gene>
<reference evidence="4 5" key="1">
    <citation type="submission" date="2020-08" db="EMBL/GenBank/DDBJ databases">
        <title>Genomic Encyclopedia of Type Strains, Phase IV (KMG-IV): sequencing the most valuable type-strain genomes for metagenomic binning, comparative biology and taxonomic classification.</title>
        <authorList>
            <person name="Goeker M."/>
        </authorList>
    </citation>
    <scope>NUCLEOTIDE SEQUENCE [LARGE SCALE GENOMIC DNA]</scope>
    <source>
        <strain evidence="4 5">DSM 26944</strain>
    </source>
</reference>
<dbReference type="InterPro" id="IPR049177">
    <property type="entry name" value="MgtC_SapB_SrpB_YhiD_N"/>
</dbReference>
<dbReference type="EMBL" id="JACIJG010000002">
    <property type="protein sequence ID" value="MBB5700746.1"/>
    <property type="molecule type" value="Genomic_DNA"/>
</dbReference>
<dbReference type="PANTHER" id="PTHR39084:SF1">
    <property type="entry name" value="DUF4010 DOMAIN-CONTAINING PROTEIN"/>
    <property type="match status" value="1"/>
</dbReference>
<feature type="transmembrane region" description="Helical" evidence="1">
    <location>
        <begin position="313"/>
        <end position="331"/>
    </location>
</feature>
<feature type="transmembrane region" description="Helical" evidence="1">
    <location>
        <begin position="184"/>
        <end position="202"/>
    </location>
</feature>
<feature type="transmembrane region" description="Helical" evidence="1">
    <location>
        <begin position="97"/>
        <end position="115"/>
    </location>
</feature>
<keyword evidence="1" id="KW-0812">Transmembrane</keyword>
<proteinExistence type="predicted"/>
<dbReference type="Pfam" id="PF02308">
    <property type="entry name" value="MgtC"/>
    <property type="match status" value="1"/>
</dbReference>